<evidence type="ECO:0000313" key="6">
    <source>
        <dbReference type="Proteomes" id="UP000503440"/>
    </source>
</evidence>
<feature type="chain" id="PRO_5015038049" evidence="3">
    <location>
        <begin position="32"/>
        <end position="217"/>
    </location>
</feature>
<proteinExistence type="inferred from homology"/>
<dbReference type="KEGG" id="aid:CTZ23_12945"/>
<dbReference type="InterPro" id="IPR036430">
    <property type="entry name" value="RNase_T2-like_sf"/>
</dbReference>
<evidence type="ECO:0000313" key="5">
    <source>
        <dbReference type="EMBL" id="QOW42373.1"/>
    </source>
</evidence>
<evidence type="ECO:0000313" key="4">
    <source>
        <dbReference type="EMBL" id="QIC71164.1"/>
    </source>
</evidence>
<dbReference type="EMBL" id="CP048654">
    <property type="protein sequence ID" value="QOW42373.1"/>
    <property type="molecule type" value="Genomic_DNA"/>
</dbReference>
<reference evidence="4 6" key="1">
    <citation type="submission" date="2019-09" db="EMBL/GenBank/DDBJ databases">
        <title>Non-baumannii Acinetobacter spp. carrying blaNDM-1 isolated in China.</title>
        <authorList>
            <person name="Cui C."/>
            <person name="Chen C."/>
            <person name="Sun J."/>
            <person name="Liu Y."/>
        </authorList>
    </citation>
    <scope>NUCLEOTIDE SEQUENCE [LARGE SCALE GENOMIC DNA]</scope>
    <source>
        <strain evidence="4 6">B18</strain>
    </source>
</reference>
<evidence type="ECO:0000256" key="3">
    <source>
        <dbReference type="SAM" id="SignalP"/>
    </source>
</evidence>
<dbReference type="RefSeq" id="WP_045796419.1">
    <property type="nucleotide sequence ID" value="NZ_CP024620.2"/>
</dbReference>
<evidence type="ECO:0000256" key="1">
    <source>
        <dbReference type="ARBA" id="ARBA00007469"/>
    </source>
</evidence>
<dbReference type="GO" id="GO:0003723">
    <property type="term" value="F:RNA binding"/>
    <property type="evidence" value="ECO:0007669"/>
    <property type="project" value="InterPro"/>
</dbReference>
<comment type="similarity">
    <text evidence="1 2">Belongs to the RNase T2 family.</text>
</comment>
<dbReference type="PROSITE" id="PS51257">
    <property type="entry name" value="PROKAR_LIPOPROTEIN"/>
    <property type="match status" value="1"/>
</dbReference>
<evidence type="ECO:0000313" key="7">
    <source>
        <dbReference type="Proteomes" id="UP000593812"/>
    </source>
</evidence>
<dbReference type="STRING" id="756892.GCA_001922645_02000"/>
<dbReference type="GO" id="GO:0033897">
    <property type="term" value="F:ribonuclease T2 activity"/>
    <property type="evidence" value="ECO:0007669"/>
    <property type="project" value="InterPro"/>
</dbReference>
<reference evidence="5 7" key="2">
    <citation type="submission" date="2020-02" db="EMBL/GenBank/DDBJ databases">
        <title>Tigecycline-resistant Acinetobacter species from pigs and migratory birds.</title>
        <authorList>
            <person name="Chen C."/>
            <person name="Sun J."/>
            <person name="Liao X.-P."/>
            <person name="Liu Y.-H."/>
        </authorList>
    </citation>
    <scope>NUCLEOTIDE SEQUENCE [LARGE SCALE GENOMIC DNA]</scope>
    <source>
        <strain evidence="5 7">C15_T</strain>
    </source>
</reference>
<dbReference type="Pfam" id="PF00445">
    <property type="entry name" value="Ribonuclease_T2"/>
    <property type="match status" value="1"/>
</dbReference>
<keyword evidence="3" id="KW-0732">Signal</keyword>
<gene>
    <name evidence="4" type="ORF">FSC09_12515</name>
    <name evidence="5" type="ORF">G0027_05640</name>
</gene>
<evidence type="ECO:0000256" key="2">
    <source>
        <dbReference type="RuleBase" id="RU004328"/>
    </source>
</evidence>
<sequence>MKKLTAGGQPAGILILISGGAGVLLSSAACAATVQGYVMDVQMTPAVCMFDSNRAKQRKCLQGYSLNITGLYPETSRRDCETSSSAKLSPIQAKVVARVMPDEHARVQLWQGIGGCVPMNASQYFRTIINYADRLKVPAVLTGQETTVVQQNELNRLFIRLNPGMHSKSIHFQCTSHQAKSYLTELKICYSPNGRYKQCSSSVETQCPSAFIIKGSY</sequence>
<dbReference type="EMBL" id="CP044455">
    <property type="protein sequence ID" value="QIC71164.1"/>
    <property type="molecule type" value="Genomic_DNA"/>
</dbReference>
<accession>A0A0F3LHB4</accession>
<name>A0A0F3LHB4_9GAMM</name>
<dbReference type="GeneID" id="69467812"/>
<dbReference type="Proteomes" id="UP000593812">
    <property type="component" value="Chromosome"/>
</dbReference>
<feature type="signal peptide" evidence="3">
    <location>
        <begin position="1"/>
        <end position="31"/>
    </location>
</feature>
<dbReference type="InterPro" id="IPR001568">
    <property type="entry name" value="RNase_T2-like"/>
</dbReference>
<dbReference type="Gene3D" id="3.90.730.10">
    <property type="entry name" value="Ribonuclease T2-like"/>
    <property type="match status" value="1"/>
</dbReference>
<organism evidence="5 7">
    <name type="scientific">Acinetobacter indicus</name>
    <dbReference type="NCBI Taxonomy" id="756892"/>
    <lineage>
        <taxon>Bacteria</taxon>
        <taxon>Pseudomonadati</taxon>
        <taxon>Pseudomonadota</taxon>
        <taxon>Gammaproteobacteria</taxon>
        <taxon>Moraxellales</taxon>
        <taxon>Moraxellaceae</taxon>
        <taxon>Acinetobacter</taxon>
    </lineage>
</organism>
<dbReference type="Proteomes" id="UP000503440">
    <property type="component" value="Chromosome"/>
</dbReference>
<protein>
    <submittedName>
        <fullName evidence="5">Ribonuclease I</fullName>
    </submittedName>
</protein>
<dbReference type="SUPFAM" id="SSF55895">
    <property type="entry name" value="Ribonuclease Rh-like"/>
    <property type="match status" value="1"/>
</dbReference>
<dbReference type="AlphaFoldDB" id="A0A0F3LHB4"/>